<gene>
    <name evidence="4" type="ORF">QBC33DRAFT_68178</name>
</gene>
<evidence type="ECO:0000259" key="3">
    <source>
        <dbReference type="PROSITE" id="PS50048"/>
    </source>
</evidence>
<feature type="compositionally biased region" description="Low complexity" evidence="2">
    <location>
        <begin position="68"/>
        <end position="88"/>
    </location>
</feature>
<dbReference type="PANTHER" id="PTHR47784:SF4">
    <property type="entry name" value="ZN(II)2CYS6 TRANSCRIPTION FACTOR (EUROFUNG)"/>
    <property type="match status" value="1"/>
</dbReference>
<dbReference type="PROSITE" id="PS50048">
    <property type="entry name" value="ZN2_CY6_FUNGAL_2"/>
    <property type="match status" value="1"/>
</dbReference>
<feature type="domain" description="Zn(2)-C6 fungal-type" evidence="3">
    <location>
        <begin position="27"/>
        <end position="57"/>
    </location>
</feature>
<dbReference type="InterPro" id="IPR053157">
    <property type="entry name" value="Sterol_Uptake_Regulator"/>
</dbReference>
<keyword evidence="5" id="KW-1185">Reference proteome</keyword>
<dbReference type="GeneID" id="85316174"/>
<dbReference type="AlphaFoldDB" id="A0AAJ0BZK2"/>
<comment type="caution">
    <text evidence="4">The sequence shown here is derived from an EMBL/GenBank/DDBJ whole genome shotgun (WGS) entry which is preliminary data.</text>
</comment>
<evidence type="ECO:0000313" key="5">
    <source>
        <dbReference type="Proteomes" id="UP001244011"/>
    </source>
</evidence>
<sequence length="420" mass="47046">MDEPSASATESATDGGSRRTHRKSRFGCKVCKQRRVKCDERRPSCGNCIKSHRQCSYLAEVAALPSPASAPASAPAPSVGPSPSQSPSSRHRCPRPSPSDFPHVHLPCLTGESYSLCHLELMHHFTHRMGDAFHDSQWVGRDYLGLAVNLGFAAPYLMDVILAVAAAHKSTTLQGATQDFYRREATRLQTRALAQFNAIQPDIEEKDSLSIFIFSSLLGQHVLFDTFSSQTDFPTVLDRFVHCLGLHRGIRTIVTRSHPSILAQLREHQGPDSVMAQEMGPPYVTSDRGDDCAALTELIQRSDLGPMETEVYSRAVDTLQQMFDNQRNLHLSSYRRVRVVQEWPVRVSVDYVNLLAQRRPEALIILAYYAMLLHNARFYWSVVGAGRFLIESITAHLGSYWAEWLDAPNKMLESSDQYDT</sequence>
<dbReference type="SUPFAM" id="SSF57701">
    <property type="entry name" value="Zn2/Cys6 DNA-binding domain"/>
    <property type="match status" value="1"/>
</dbReference>
<dbReference type="GO" id="GO:0001228">
    <property type="term" value="F:DNA-binding transcription activator activity, RNA polymerase II-specific"/>
    <property type="evidence" value="ECO:0007669"/>
    <property type="project" value="TreeGrafter"/>
</dbReference>
<accession>A0AAJ0BZK2</accession>
<keyword evidence="1" id="KW-0539">Nucleus</keyword>
<name>A0AAJ0BZK2_9PEZI</name>
<evidence type="ECO:0000256" key="2">
    <source>
        <dbReference type="SAM" id="MobiDB-lite"/>
    </source>
</evidence>
<protein>
    <submittedName>
        <fullName evidence="4">C6 finger domain-containing protein</fullName>
    </submittedName>
</protein>
<dbReference type="PANTHER" id="PTHR47784">
    <property type="entry name" value="STEROL UPTAKE CONTROL PROTEIN 2"/>
    <property type="match status" value="1"/>
</dbReference>
<dbReference type="Pfam" id="PF00172">
    <property type="entry name" value="Zn_clus"/>
    <property type="match status" value="1"/>
</dbReference>
<evidence type="ECO:0000256" key="1">
    <source>
        <dbReference type="ARBA" id="ARBA00023242"/>
    </source>
</evidence>
<proteinExistence type="predicted"/>
<feature type="compositionally biased region" description="Polar residues" evidence="2">
    <location>
        <begin position="1"/>
        <end position="14"/>
    </location>
</feature>
<dbReference type="Proteomes" id="UP001244011">
    <property type="component" value="Unassembled WGS sequence"/>
</dbReference>
<dbReference type="CDD" id="cd00067">
    <property type="entry name" value="GAL4"/>
    <property type="match status" value="1"/>
</dbReference>
<reference evidence="4" key="1">
    <citation type="submission" date="2023-06" db="EMBL/GenBank/DDBJ databases">
        <title>Genome-scale phylogeny and comparative genomics of the fungal order Sordariales.</title>
        <authorList>
            <consortium name="Lawrence Berkeley National Laboratory"/>
            <person name="Hensen N."/>
            <person name="Bonometti L."/>
            <person name="Westerberg I."/>
            <person name="Brannstrom I.O."/>
            <person name="Guillou S."/>
            <person name="Cros-Aarteil S."/>
            <person name="Calhoun S."/>
            <person name="Haridas S."/>
            <person name="Kuo A."/>
            <person name="Mondo S."/>
            <person name="Pangilinan J."/>
            <person name="Riley R."/>
            <person name="Labutti K."/>
            <person name="Andreopoulos B."/>
            <person name="Lipzen A."/>
            <person name="Chen C."/>
            <person name="Yanf M."/>
            <person name="Daum C."/>
            <person name="Ng V."/>
            <person name="Clum A."/>
            <person name="Steindorff A."/>
            <person name="Ohm R."/>
            <person name="Martin F."/>
            <person name="Silar P."/>
            <person name="Natvig D."/>
            <person name="Lalanne C."/>
            <person name="Gautier V."/>
            <person name="Ament-Velasquez S.L."/>
            <person name="Kruys A."/>
            <person name="Hutchinson M.I."/>
            <person name="Powell A.J."/>
            <person name="Barry K."/>
            <person name="Miller A.N."/>
            <person name="Grigoriev I.V."/>
            <person name="Debuchy R."/>
            <person name="Gladieux P."/>
            <person name="Thoren M.H."/>
            <person name="Johannesson H."/>
        </authorList>
    </citation>
    <scope>NUCLEOTIDE SEQUENCE</scope>
    <source>
        <strain evidence="4">8032-3</strain>
    </source>
</reference>
<feature type="region of interest" description="Disordered" evidence="2">
    <location>
        <begin position="68"/>
        <end position="97"/>
    </location>
</feature>
<dbReference type="GO" id="GO:0008270">
    <property type="term" value="F:zinc ion binding"/>
    <property type="evidence" value="ECO:0007669"/>
    <property type="project" value="InterPro"/>
</dbReference>
<dbReference type="PROSITE" id="PS00463">
    <property type="entry name" value="ZN2_CY6_FUNGAL_1"/>
    <property type="match status" value="1"/>
</dbReference>
<feature type="region of interest" description="Disordered" evidence="2">
    <location>
        <begin position="1"/>
        <end position="23"/>
    </location>
</feature>
<dbReference type="RefSeq" id="XP_060283636.1">
    <property type="nucleotide sequence ID" value="XM_060432987.1"/>
</dbReference>
<dbReference type="InterPro" id="IPR036864">
    <property type="entry name" value="Zn2-C6_fun-type_DNA-bd_sf"/>
</dbReference>
<organism evidence="4 5">
    <name type="scientific">Phialemonium atrogriseum</name>
    <dbReference type="NCBI Taxonomy" id="1093897"/>
    <lineage>
        <taxon>Eukaryota</taxon>
        <taxon>Fungi</taxon>
        <taxon>Dikarya</taxon>
        <taxon>Ascomycota</taxon>
        <taxon>Pezizomycotina</taxon>
        <taxon>Sordariomycetes</taxon>
        <taxon>Sordariomycetidae</taxon>
        <taxon>Cephalothecales</taxon>
        <taxon>Cephalothecaceae</taxon>
        <taxon>Phialemonium</taxon>
    </lineage>
</organism>
<dbReference type="Gene3D" id="4.10.240.10">
    <property type="entry name" value="Zn(2)-C6 fungal-type DNA-binding domain"/>
    <property type="match status" value="1"/>
</dbReference>
<dbReference type="EMBL" id="MU839008">
    <property type="protein sequence ID" value="KAK1767423.1"/>
    <property type="molecule type" value="Genomic_DNA"/>
</dbReference>
<evidence type="ECO:0000313" key="4">
    <source>
        <dbReference type="EMBL" id="KAK1767423.1"/>
    </source>
</evidence>
<dbReference type="InterPro" id="IPR001138">
    <property type="entry name" value="Zn2Cys6_DnaBD"/>
</dbReference>
<dbReference type="SMART" id="SM00066">
    <property type="entry name" value="GAL4"/>
    <property type="match status" value="1"/>
</dbReference>